<evidence type="ECO:0000313" key="6">
    <source>
        <dbReference type="Proteomes" id="UP000247591"/>
    </source>
</evidence>
<dbReference type="InterPro" id="IPR000873">
    <property type="entry name" value="AMP-dep_synth/lig_dom"/>
</dbReference>
<evidence type="ECO:0000256" key="1">
    <source>
        <dbReference type="ARBA" id="ARBA00006432"/>
    </source>
</evidence>
<evidence type="ECO:0000259" key="4">
    <source>
        <dbReference type="Pfam" id="PF13193"/>
    </source>
</evidence>
<gene>
    <name evidence="5" type="ORF">DFR67_107300</name>
</gene>
<dbReference type="OrthoDB" id="3564926at2"/>
<dbReference type="GO" id="GO:0006631">
    <property type="term" value="P:fatty acid metabolic process"/>
    <property type="evidence" value="ECO:0007669"/>
    <property type="project" value="TreeGrafter"/>
</dbReference>
<dbReference type="RefSeq" id="WP_110470085.1">
    <property type="nucleotide sequence ID" value="NZ_QJSP01000007.1"/>
</dbReference>
<reference evidence="5 6" key="1">
    <citation type="submission" date="2018-06" db="EMBL/GenBank/DDBJ databases">
        <title>Genomic Encyclopedia of Type Strains, Phase IV (KMG-IV): sequencing the most valuable type-strain genomes for metagenomic binning, comparative biology and taxonomic classification.</title>
        <authorList>
            <person name="Goeker M."/>
        </authorList>
    </citation>
    <scope>NUCLEOTIDE SEQUENCE [LARGE SCALE GENOMIC DNA]</scope>
    <source>
        <strain evidence="5 6">DSM 45521</strain>
    </source>
</reference>
<proteinExistence type="inferred from homology"/>
<protein>
    <submittedName>
        <fullName evidence="5">Acyl-CoA synthetase (AMP-forming)/AMP-acid ligase II</fullName>
    </submittedName>
</protein>
<evidence type="ECO:0000256" key="2">
    <source>
        <dbReference type="ARBA" id="ARBA00022598"/>
    </source>
</evidence>
<organism evidence="5 6">
    <name type="scientific">Williamsia limnetica</name>
    <dbReference type="NCBI Taxonomy" id="882452"/>
    <lineage>
        <taxon>Bacteria</taxon>
        <taxon>Bacillati</taxon>
        <taxon>Actinomycetota</taxon>
        <taxon>Actinomycetes</taxon>
        <taxon>Mycobacteriales</taxon>
        <taxon>Nocardiaceae</taxon>
        <taxon>Williamsia</taxon>
    </lineage>
</organism>
<keyword evidence="6" id="KW-1185">Reference proteome</keyword>
<keyword evidence="2 5" id="KW-0436">Ligase</keyword>
<name>A0A318S1K1_WILLI</name>
<dbReference type="PANTHER" id="PTHR43201">
    <property type="entry name" value="ACYL-COA SYNTHETASE"/>
    <property type="match status" value="1"/>
</dbReference>
<dbReference type="InterPro" id="IPR045851">
    <property type="entry name" value="AMP-bd_C_sf"/>
</dbReference>
<sequence>MSISLILDMAMSGNPDQKAITVDGTSLTYAEFGGLVAGAATVIAKADAKNVVFLGNSGLELPVLLFAAAHAGVPFVPVNYRLATAQLEQLIARTESPLIIADPRYVSELSSFPGVMTTDEFATAARAAAADPLPAAMVDPDDPAIVLFTSGTTSAPKGVILRHSHLLSYVMGTVEYGSAAESDGALISVPPYHIAGMGTILTNVYAGRRMIYLPQFDARAWVELVRREGATSAMVVPTMLDRIVDVLAGEQADVPSLKSLSYGGARMPRPTLEAALRAFPGAGFVNAYGLTETSSTIALLGPDDHRAALESDVPSVQARLGSIGRPVPGIEIQLRSADGIPAASGEQGELWVRGPQVSGEYMGAGSVLDAEGWFPTKDLAYTDDEGFLFIVGRNDDTIIRGGENIAPAEIEDVLVNHPLVRSVVVVGVPDDHWGEAIVAAVVVEPAANPDPEELRTYVRERLRGSRTPDRIVFLDDLPTTATGKILRKKVVADIVEPSAASRT</sequence>
<dbReference type="Proteomes" id="UP000247591">
    <property type="component" value="Unassembled WGS sequence"/>
</dbReference>
<dbReference type="InterPro" id="IPR025110">
    <property type="entry name" value="AMP-bd_C"/>
</dbReference>
<dbReference type="InterPro" id="IPR020845">
    <property type="entry name" value="AMP-binding_CS"/>
</dbReference>
<dbReference type="Gene3D" id="3.40.50.12780">
    <property type="entry name" value="N-terminal domain of ligase-like"/>
    <property type="match status" value="1"/>
</dbReference>
<dbReference type="AlphaFoldDB" id="A0A318S1K1"/>
<dbReference type="PANTHER" id="PTHR43201:SF5">
    <property type="entry name" value="MEDIUM-CHAIN ACYL-COA LIGASE ACSF2, MITOCHONDRIAL"/>
    <property type="match status" value="1"/>
</dbReference>
<feature type="domain" description="AMP-dependent synthetase/ligase" evidence="3">
    <location>
        <begin position="10"/>
        <end position="361"/>
    </location>
</feature>
<dbReference type="GO" id="GO:0031956">
    <property type="term" value="F:medium-chain fatty acid-CoA ligase activity"/>
    <property type="evidence" value="ECO:0007669"/>
    <property type="project" value="TreeGrafter"/>
</dbReference>
<evidence type="ECO:0000259" key="3">
    <source>
        <dbReference type="Pfam" id="PF00501"/>
    </source>
</evidence>
<dbReference type="InterPro" id="IPR042099">
    <property type="entry name" value="ANL_N_sf"/>
</dbReference>
<dbReference type="PROSITE" id="PS00455">
    <property type="entry name" value="AMP_BINDING"/>
    <property type="match status" value="1"/>
</dbReference>
<comment type="similarity">
    <text evidence="1">Belongs to the ATP-dependent AMP-binding enzyme family.</text>
</comment>
<dbReference type="EMBL" id="QJSP01000007">
    <property type="protein sequence ID" value="PYE17055.1"/>
    <property type="molecule type" value="Genomic_DNA"/>
</dbReference>
<dbReference type="Gene3D" id="3.30.300.30">
    <property type="match status" value="1"/>
</dbReference>
<dbReference type="Pfam" id="PF00501">
    <property type="entry name" value="AMP-binding"/>
    <property type="match status" value="1"/>
</dbReference>
<evidence type="ECO:0000313" key="5">
    <source>
        <dbReference type="EMBL" id="PYE17055.1"/>
    </source>
</evidence>
<dbReference type="SUPFAM" id="SSF56801">
    <property type="entry name" value="Acetyl-CoA synthetase-like"/>
    <property type="match status" value="1"/>
</dbReference>
<comment type="caution">
    <text evidence="5">The sequence shown here is derived from an EMBL/GenBank/DDBJ whole genome shotgun (WGS) entry which is preliminary data.</text>
</comment>
<accession>A0A318S1K1</accession>
<feature type="domain" description="AMP-binding enzyme C-terminal" evidence="4">
    <location>
        <begin position="409"/>
        <end position="484"/>
    </location>
</feature>
<dbReference type="Pfam" id="PF13193">
    <property type="entry name" value="AMP-binding_C"/>
    <property type="match status" value="1"/>
</dbReference>